<feature type="region of interest" description="Disordered" evidence="11">
    <location>
        <begin position="1"/>
        <end position="33"/>
    </location>
</feature>
<dbReference type="GO" id="GO:0008234">
    <property type="term" value="F:cysteine-type peptidase activity"/>
    <property type="evidence" value="ECO:0000318"/>
    <property type="project" value="GO_Central"/>
</dbReference>
<dbReference type="GeneID" id="118425710"/>
<feature type="compositionally biased region" description="Polar residues" evidence="11">
    <location>
        <begin position="1"/>
        <end position="12"/>
    </location>
</feature>
<dbReference type="KEGG" id="bfo:118425710"/>
<evidence type="ECO:0000256" key="10">
    <source>
        <dbReference type="PIRSR" id="PIRSR005700-1"/>
    </source>
</evidence>
<dbReference type="Pfam" id="PF03051">
    <property type="entry name" value="Peptidase_C1_2"/>
    <property type="match status" value="1"/>
</dbReference>
<evidence type="ECO:0000256" key="11">
    <source>
        <dbReference type="SAM" id="MobiDB-lite"/>
    </source>
</evidence>
<dbReference type="InterPro" id="IPR004134">
    <property type="entry name" value="Peptidase_C1B"/>
</dbReference>
<dbReference type="PROSITE" id="PS00139">
    <property type="entry name" value="THIOL_PROTEASE_CYS"/>
    <property type="match status" value="1"/>
</dbReference>
<evidence type="ECO:0000256" key="8">
    <source>
        <dbReference type="ARBA" id="ARBA00022807"/>
    </source>
</evidence>
<keyword evidence="7 9" id="KW-0378">Hydrolase</keyword>
<comment type="similarity">
    <text evidence="9">Belongs to the peptidase C1 family.</text>
</comment>
<dbReference type="Gene3D" id="3.90.70.10">
    <property type="entry name" value="Cysteine proteinases"/>
    <property type="match status" value="1"/>
</dbReference>
<dbReference type="GO" id="GO:0004197">
    <property type="term" value="F:cysteine-type endopeptidase activity"/>
    <property type="evidence" value="ECO:0007669"/>
    <property type="project" value="UniProtKB-EC"/>
</dbReference>
<evidence type="ECO:0000313" key="12">
    <source>
        <dbReference type="Proteomes" id="UP000001554"/>
    </source>
</evidence>
<evidence type="ECO:0000256" key="3">
    <source>
        <dbReference type="ARBA" id="ARBA00012465"/>
    </source>
</evidence>
<comment type="subcellular location">
    <subcellularLocation>
        <location evidence="2 9">Cytoplasm</location>
    </subcellularLocation>
</comment>
<evidence type="ECO:0000256" key="7">
    <source>
        <dbReference type="ARBA" id="ARBA00022801"/>
    </source>
</evidence>
<accession>A0A9J7LWX7</accession>
<dbReference type="Proteomes" id="UP000001554">
    <property type="component" value="Chromosome 11"/>
</dbReference>
<dbReference type="EC" id="3.4.22.40" evidence="3 9"/>
<keyword evidence="5 9" id="KW-0963">Cytoplasm</keyword>
<dbReference type="GO" id="GO:0070005">
    <property type="term" value="F:cysteine-type aminopeptidase activity"/>
    <property type="evidence" value="ECO:0007669"/>
    <property type="project" value="InterPro"/>
</dbReference>
<keyword evidence="8 9" id="KW-0788">Thiol protease</keyword>
<evidence type="ECO:0000256" key="9">
    <source>
        <dbReference type="PIRNR" id="PIRNR005700"/>
    </source>
</evidence>
<keyword evidence="6 9" id="KW-0645">Protease</keyword>
<dbReference type="GO" id="GO:0006508">
    <property type="term" value="P:proteolysis"/>
    <property type="evidence" value="ECO:0007669"/>
    <property type="project" value="UniProtKB-KW"/>
</dbReference>
<dbReference type="PANTHER" id="PTHR10363:SF2">
    <property type="entry name" value="BLEOMYCIN HYDROLASE"/>
    <property type="match status" value="1"/>
</dbReference>
<dbReference type="RefSeq" id="XP_035690643.1">
    <property type="nucleotide sequence ID" value="XM_035834750.1"/>
</dbReference>
<dbReference type="AlphaFoldDB" id="A0A9J7LWX7"/>
<dbReference type="GO" id="GO:0004177">
    <property type="term" value="F:aminopeptidase activity"/>
    <property type="evidence" value="ECO:0000318"/>
    <property type="project" value="GO_Central"/>
</dbReference>
<dbReference type="FunFam" id="3.90.70.10:FF:000021">
    <property type="entry name" value="Bleomycin hydrolase"/>
    <property type="match status" value="1"/>
</dbReference>
<dbReference type="OrthoDB" id="2666448at2759"/>
<evidence type="ECO:0000313" key="13">
    <source>
        <dbReference type="RefSeq" id="XP_035690643.1"/>
    </source>
</evidence>
<evidence type="ECO:0000256" key="1">
    <source>
        <dbReference type="ARBA" id="ARBA00000423"/>
    </source>
</evidence>
<dbReference type="PIRSF" id="PIRSF005700">
    <property type="entry name" value="PepC"/>
    <property type="match status" value="1"/>
</dbReference>
<feature type="active site" evidence="10">
    <location>
        <position position="108"/>
    </location>
</feature>
<gene>
    <name evidence="13" type="primary">LOC118425710</name>
</gene>
<dbReference type="GO" id="GO:0009636">
    <property type="term" value="P:response to toxic substance"/>
    <property type="evidence" value="ECO:0000318"/>
    <property type="project" value="GO_Central"/>
</dbReference>
<evidence type="ECO:0000256" key="4">
    <source>
        <dbReference type="ARBA" id="ARBA00022227"/>
    </source>
</evidence>
<proteinExistence type="inferred from homology"/>
<name>A0A9J7LWX7_BRAFL</name>
<feature type="active site" evidence="10">
    <location>
        <position position="431"/>
    </location>
</feature>
<dbReference type="OMA" id="QSYTFFW"/>
<reference evidence="13" key="2">
    <citation type="submission" date="2025-08" db="UniProtKB">
        <authorList>
            <consortium name="RefSeq"/>
        </authorList>
    </citation>
    <scope>IDENTIFICATION</scope>
    <source>
        <strain evidence="13">S238N-H82</strain>
        <tissue evidence="13">Testes</tissue>
    </source>
</reference>
<comment type="catalytic activity">
    <reaction evidence="1 9">
        <text>Inactivates bleomycin B2 (a cytotoxic glycometallopeptide) by hydrolysis of a carboxyamide bond of beta-aminoalanine, but also shows general aminopeptidase activity. The specificity varies somewhat with source, but amino acid arylamides of Met, Leu and Ala are preferred.</text>
        <dbReference type="EC" id="3.4.22.40"/>
    </reaction>
</comment>
<reference evidence="12" key="1">
    <citation type="journal article" date="2020" name="Nat. Ecol. Evol.">
        <title>Deeply conserved synteny resolves early events in vertebrate evolution.</title>
        <authorList>
            <person name="Simakov O."/>
            <person name="Marletaz F."/>
            <person name="Yue J.X."/>
            <person name="O'Connell B."/>
            <person name="Jenkins J."/>
            <person name="Brandt A."/>
            <person name="Calef R."/>
            <person name="Tung C.H."/>
            <person name="Huang T.K."/>
            <person name="Schmutz J."/>
            <person name="Satoh N."/>
            <person name="Yu J.K."/>
            <person name="Putnam N.H."/>
            <person name="Green R.E."/>
            <person name="Rokhsar D.S."/>
        </authorList>
    </citation>
    <scope>NUCLEOTIDE SEQUENCE [LARGE SCALE GENOMIC DNA]</scope>
    <source>
        <strain evidence="12">S238N-H82</strain>
    </source>
</reference>
<evidence type="ECO:0000256" key="2">
    <source>
        <dbReference type="ARBA" id="ARBA00004496"/>
    </source>
</evidence>
<evidence type="ECO:0000256" key="6">
    <source>
        <dbReference type="ARBA" id="ARBA00022670"/>
    </source>
</evidence>
<protein>
    <recommendedName>
        <fullName evidence="4 9">Bleomycin hydrolase</fullName>
        <ecNumber evidence="3 9">3.4.22.40</ecNumber>
    </recommendedName>
</protein>
<dbReference type="PANTHER" id="PTHR10363">
    <property type="entry name" value="BLEOMYCIN HYDROLASE"/>
    <property type="match status" value="1"/>
</dbReference>
<dbReference type="GO" id="GO:0005737">
    <property type="term" value="C:cytoplasm"/>
    <property type="evidence" value="ECO:0000318"/>
    <property type="project" value="GO_Central"/>
</dbReference>
<dbReference type="GO" id="GO:0043418">
    <property type="term" value="P:homocysteine catabolic process"/>
    <property type="evidence" value="ECO:0000318"/>
    <property type="project" value="GO_Central"/>
</dbReference>
<keyword evidence="12" id="KW-1185">Reference proteome</keyword>
<feature type="active site" evidence="10">
    <location>
        <position position="409"/>
    </location>
</feature>
<dbReference type="InterPro" id="IPR038765">
    <property type="entry name" value="Papain-like_cys_pep_sf"/>
</dbReference>
<evidence type="ECO:0000256" key="5">
    <source>
        <dbReference type="ARBA" id="ARBA00022490"/>
    </source>
</evidence>
<organism evidence="12 13">
    <name type="scientific">Branchiostoma floridae</name>
    <name type="common">Florida lancelet</name>
    <name type="synonym">Amphioxus</name>
    <dbReference type="NCBI Taxonomy" id="7739"/>
    <lineage>
        <taxon>Eukaryota</taxon>
        <taxon>Metazoa</taxon>
        <taxon>Chordata</taxon>
        <taxon>Cephalochordata</taxon>
        <taxon>Leptocardii</taxon>
        <taxon>Amphioxiformes</taxon>
        <taxon>Branchiostomatidae</taxon>
        <taxon>Branchiostoma</taxon>
    </lineage>
</organism>
<dbReference type="SUPFAM" id="SSF54001">
    <property type="entry name" value="Cysteine proteinases"/>
    <property type="match status" value="1"/>
</dbReference>
<sequence length="498" mass="56706">MSQSNDPSSPAQAASEAMSADSPKDAAAQKQDLVPCSKAGVPMEVLAKLQSNFEDEPKNRLAQNVATSNDLLSVCLNRKVTSQINHVFQHKIPTEGKPMTNQKSSGRCWIFACLNVMRVPFIKKFELDDFEFSQNHLFFWDKIERANYFLNAYEECAKRKEPVDGRLFQFLLATPNPMNDGGQWDMLINLINKHGVMPKKCFPESFSATASRRLNQTLNYKLRSFAVQLASLVEKGASQDELDREKVRMMDEVYRVTSISLGSPPETFTWEYYDKSKNYKKIGPISPRQFYHEHVKPLYNMDDKICLVNDCRPANPFSKLYTVEFLGNMHEGRKVLYNNQPISVLKKATAESIKAGEAIWFGCDVGQHFDRKLGAMNLESHDFELTLGVSRKTMDKAQRVIFGESLMTHAMVITAFTQGDDEKYVKWRVENSWGEEGGDKGYLIMTDDWFTEYVFEVVVDKKFVSEEVMTVFKQEPVVLPAWDPMGSLANSCSAKSHL</sequence>
<dbReference type="InterPro" id="IPR000169">
    <property type="entry name" value="Pept_cys_AS"/>
</dbReference>
<dbReference type="CDD" id="cd00585">
    <property type="entry name" value="Peptidase_C1B"/>
    <property type="match status" value="1"/>
</dbReference>